<name>A0AAD2HJK7_9AGAR</name>
<dbReference type="Proteomes" id="UP001295794">
    <property type="component" value="Unassembled WGS sequence"/>
</dbReference>
<keyword evidence="2" id="KW-1133">Transmembrane helix</keyword>
<protein>
    <submittedName>
        <fullName evidence="3">Uncharacterized protein</fullName>
    </submittedName>
</protein>
<feature type="transmembrane region" description="Helical" evidence="2">
    <location>
        <begin position="85"/>
        <end position="107"/>
    </location>
</feature>
<proteinExistence type="predicted"/>
<accession>A0AAD2HJK7</accession>
<feature type="transmembrane region" description="Helical" evidence="2">
    <location>
        <begin position="127"/>
        <end position="148"/>
    </location>
</feature>
<evidence type="ECO:0000313" key="4">
    <source>
        <dbReference type="Proteomes" id="UP001295794"/>
    </source>
</evidence>
<feature type="transmembrane region" description="Helical" evidence="2">
    <location>
        <begin position="173"/>
        <end position="198"/>
    </location>
</feature>
<keyword evidence="2" id="KW-0472">Membrane</keyword>
<feature type="transmembrane region" description="Helical" evidence="2">
    <location>
        <begin position="24"/>
        <end position="41"/>
    </location>
</feature>
<feature type="transmembrane region" description="Helical" evidence="2">
    <location>
        <begin position="53"/>
        <end position="73"/>
    </location>
</feature>
<dbReference type="EMBL" id="CAVNYO010000405">
    <property type="protein sequence ID" value="CAK5276166.1"/>
    <property type="molecule type" value="Genomic_DNA"/>
</dbReference>
<comment type="caution">
    <text evidence="3">The sequence shown here is derived from an EMBL/GenBank/DDBJ whole genome shotgun (WGS) entry which is preliminary data.</text>
</comment>
<reference evidence="3" key="1">
    <citation type="submission" date="2023-11" db="EMBL/GenBank/DDBJ databases">
        <authorList>
            <person name="De Vega J J."/>
            <person name="De Vega J J."/>
        </authorList>
    </citation>
    <scope>NUCLEOTIDE SEQUENCE</scope>
</reference>
<feature type="region of interest" description="Disordered" evidence="1">
    <location>
        <begin position="567"/>
        <end position="589"/>
    </location>
</feature>
<sequence length="796" mass="86429">MGSLCFSSATILRCESFTSLESQLLIIPAALELVFSTALVFTNRGSGRRHLLLTAEGWSFFALALLELLSHTIPAVRGSVSTFSIVDIVLGATSFLPIFFYTFYVYLFTSGELVEALPKRSQRVANVLLLLMIPGIIALNELSSFIGISRRQIFQKGTAVLAIGFANDRDKQLWTFFTSLTLALLTAFEAINFCFAFYRLVRAFVDQRRIETTSSDEAHALKGIGWISGGFKLGAIETVIGFAQGGFGGALTRRIVRLLARAILIVGIMKGVDRLDDFTEVTRELDAAKRPRRSRFLMISNPRFSTFRQLSPTAEDFYSAPRANPVIVEPEPEMMEVGRTVSAQYSARESTRSDFSQKMAEFTQIKQQHAGDTLEVPKQRVTVHFGDKGAPSLQMRFSHLDMPSPAVIADSVKARPVSPSWMSMAQSSQYNPSIAPSFAFDPPQPIPTTYPKYVAGGNVEVGSQYSRALSSAELPHRRGMSEFSTRSSNTLAAMRKLAEQFPGPPVTEAVPGSPVSRASTWYPEPQPSSTFDAAVVPDSPEPAFYTYDSPVSPTSDTDSYAYSPPVRNPAFESPPAVAGRSRAMSGATTGPESGTYFSRMSHEQSATTASTSTNPFYYDEMGDTKGKGRAYPMILPVNMEDGPKSAEANPRTSAALLQMMQQGDGAVHKAWTPPELTPAESDATAKPPVADLATMSSSWLASEDEGDVDDTEADHEAPVWATASKVPVPVRVKSVGRVKAPRKATPAPLAPSRHVARGSVHIQPITVPPSGFASEVQIVQGSSSADSFKSEFSDRH</sequence>
<evidence type="ECO:0000313" key="3">
    <source>
        <dbReference type="EMBL" id="CAK5276166.1"/>
    </source>
</evidence>
<organism evidence="3 4">
    <name type="scientific">Mycena citricolor</name>
    <dbReference type="NCBI Taxonomy" id="2018698"/>
    <lineage>
        <taxon>Eukaryota</taxon>
        <taxon>Fungi</taxon>
        <taxon>Dikarya</taxon>
        <taxon>Basidiomycota</taxon>
        <taxon>Agaricomycotina</taxon>
        <taxon>Agaricomycetes</taxon>
        <taxon>Agaricomycetidae</taxon>
        <taxon>Agaricales</taxon>
        <taxon>Marasmiineae</taxon>
        <taxon>Mycenaceae</taxon>
        <taxon>Mycena</taxon>
    </lineage>
</organism>
<gene>
    <name evidence="3" type="ORF">MYCIT1_LOCUS24282</name>
</gene>
<evidence type="ECO:0000256" key="2">
    <source>
        <dbReference type="SAM" id="Phobius"/>
    </source>
</evidence>
<keyword evidence="2" id="KW-0812">Transmembrane</keyword>
<keyword evidence="4" id="KW-1185">Reference proteome</keyword>
<dbReference type="AlphaFoldDB" id="A0AAD2HJK7"/>
<evidence type="ECO:0000256" key="1">
    <source>
        <dbReference type="SAM" id="MobiDB-lite"/>
    </source>
</evidence>